<dbReference type="GO" id="GO:0003676">
    <property type="term" value="F:nucleic acid binding"/>
    <property type="evidence" value="ECO:0007669"/>
    <property type="project" value="InterPro"/>
</dbReference>
<dbReference type="STRING" id="341454.A0A4S2N858"/>
<comment type="similarity">
    <text evidence="1">Belongs to the SEN15 family.</text>
</comment>
<evidence type="ECO:0000256" key="2">
    <source>
        <dbReference type="ARBA" id="ARBA00022694"/>
    </source>
</evidence>
<dbReference type="SUPFAM" id="SSF53032">
    <property type="entry name" value="tRNA-intron endonuclease catalytic domain-like"/>
    <property type="match status" value="1"/>
</dbReference>
<dbReference type="AlphaFoldDB" id="A0A4S2N858"/>
<feature type="domain" description="tRNA-splicing endonuclease subunit Sen15" evidence="4">
    <location>
        <begin position="197"/>
        <end position="231"/>
    </location>
</feature>
<dbReference type="InterPro" id="IPR036167">
    <property type="entry name" value="tRNA_intron_Endo_cat-like_sf"/>
</dbReference>
<keyword evidence="6" id="KW-1185">Reference proteome</keyword>
<name>A0A4S2N858_9PEZI</name>
<dbReference type="InterPro" id="IPR018593">
    <property type="entry name" value="tRNA-endonuc_su_Sen15"/>
</dbReference>
<feature type="region of interest" description="Disordered" evidence="3">
    <location>
        <begin position="173"/>
        <end position="197"/>
    </location>
</feature>
<dbReference type="Proteomes" id="UP000298138">
    <property type="component" value="Unassembled WGS sequence"/>
</dbReference>
<evidence type="ECO:0000256" key="3">
    <source>
        <dbReference type="SAM" id="MobiDB-lite"/>
    </source>
</evidence>
<dbReference type="OrthoDB" id="10002170at2759"/>
<sequence length="231" mass="25279">MGATTTTTIHSSTPSPIPPSSAHAALANLVRIVIRNLEHQHRWSNLRVHTSSLSTAPPSSSSSSSTLSSTTLAPSTTSTAPKNSRFSISSTSTTTSAGHPHRQSTTFFPRPVITGLPPTRLYTHPDEDPVKARELEVEEEWVLPVDLREKSSVSRLAAVFDAIPDMEEEVEVDDDESVDVEGEGERDGKGGKRKKTIRRKKVKRIFMAVVAEDSTVVYYLVHDGIVKPRQN</sequence>
<dbReference type="Pfam" id="PF09631">
    <property type="entry name" value="Sen15"/>
    <property type="match status" value="2"/>
</dbReference>
<dbReference type="GO" id="GO:0000214">
    <property type="term" value="C:tRNA-intron endonuclease complex"/>
    <property type="evidence" value="ECO:0007669"/>
    <property type="project" value="InterPro"/>
</dbReference>
<gene>
    <name evidence="5" type="ORF">EX30DRAFT_368548</name>
</gene>
<feature type="region of interest" description="Disordered" evidence="3">
    <location>
        <begin position="51"/>
        <end position="126"/>
    </location>
</feature>
<dbReference type="InParanoid" id="A0A4S2N858"/>
<evidence type="ECO:0000313" key="6">
    <source>
        <dbReference type="Proteomes" id="UP000298138"/>
    </source>
</evidence>
<dbReference type="PANTHER" id="PTHR28518">
    <property type="entry name" value="TRNA-SPLICING ENDONUCLEASE SUBUNIT SEN15"/>
    <property type="match status" value="1"/>
</dbReference>
<reference evidence="5 6" key="1">
    <citation type="submission" date="2019-04" db="EMBL/GenBank/DDBJ databases">
        <title>Comparative genomics and transcriptomics to analyze fruiting body development in filamentous ascomycetes.</title>
        <authorList>
            <consortium name="DOE Joint Genome Institute"/>
            <person name="Lutkenhaus R."/>
            <person name="Traeger S."/>
            <person name="Breuer J."/>
            <person name="Kuo A."/>
            <person name="Lipzen A."/>
            <person name="Pangilinan J."/>
            <person name="Dilworth D."/>
            <person name="Sandor L."/>
            <person name="Poggeler S."/>
            <person name="Barry K."/>
            <person name="Grigoriev I.V."/>
            <person name="Nowrousian M."/>
        </authorList>
    </citation>
    <scope>NUCLEOTIDE SEQUENCE [LARGE SCALE GENOMIC DNA]</scope>
    <source>
        <strain evidence="5 6">CBS 389.68</strain>
    </source>
</reference>
<evidence type="ECO:0000259" key="4">
    <source>
        <dbReference type="Pfam" id="PF09631"/>
    </source>
</evidence>
<feature type="compositionally biased region" description="Acidic residues" evidence="3">
    <location>
        <begin position="173"/>
        <end position="182"/>
    </location>
</feature>
<dbReference type="PANTHER" id="PTHR28518:SF1">
    <property type="entry name" value="TRNA-SPLICING ENDONUCLEASE SUBUNIT SEN15"/>
    <property type="match status" value="1"/>
</dbReference>
<organism evidence="5 6">
    <name type="scientific">Ascodesmis nigricans</name>
    <dbReference type="NCBI Taxonomy" id="341454"/>
    <lineage>
        <taxon>Eukaryota</taxon>
        <taxon>Fungi</taxon>
        <taxon>Dikarya</taxon>
        <taxon>Ascomycota</taxon>
        <taxon>Pezizomycotina</taxon>
        <taxon>Pezizomycetes</taxon>
        <taxon>Pezizales</taxon>
        <taxon>Ascodesmidaceae</taxon>
        <taxon>Ascodesmis</taxon>
    </lineage>
</organism>
<dbReference type="EMBL" id="ML220112">
    <property type="protein sequence ID" value="TGZ85463.1"/>
    <property type="molecule type" value="Genomic_DNA"/>
</dbReference>
<accession>A0A4S2N858</accession>
<feature type="compositionally biased region" description="Low complexity" evidence="3">
    <location>
        <begin position="51"/>
        <end position="80"/>
    </location>
</feature>
<protein>
    <recommendedName>
        <fullName evidence="4">tRNA-splicing endonuclease subunit Sen15 domain-containing protein</fullName>
    </recommendedName>
</protein>
<dbReference type="GO" id="GO:0000379">
    <property type="term" value="P:tRNA-type intron splice site recognition and cleavage"/>
    <property type="evidence" value="ECO:0007669"/>
    <property type="project" value="InterPro"/>
</dbReference>
<keyword evidence="2" id="KW-0819">tRNA processing</keyword>
<dbReference type="InterPro" id="IPR042777">
    <property type="entry name" value="Sen15_fungi"/>
</dbReference>
<feature type="region of interest" description="Disordered" evidence="3">
    <location>
        <begin position="1"/>
        <end position="20"/>
    </location>
</feature>
<feature type="domain" description="tRNA-splicing endonuclease subunit Sen15" evidence="4">
    <location>
        <begin position="108"/>
        <end position="168"/>
    </location>
</feature>
<proteinExistence type="inferred from homology"/>
<dbReference type="Gene3D" id="3.40.1350.10">
    <property type="match status" value="1"/>
</dbReference>
<dbReference type="GO" id="GO:0000213">
    <property type="term" value="F:tRNA-intron lyase activity"/>
    <property type="evidence" value="ECO:0007669"/>
    <property type="project" value="TreeGrafter"/>
</dbReference>
<dbReference type="InterPro" id="IPR011856">
    <property type="entry name" value="tRNA_endonuc-like_dom_sf"/>
</dbReference>
<evidence type="ECO:0000256" key="1">
    <source>
        <dbReference type="ARBA" id="ARBA00006091"/>
    </source>
</evidence>
<evidence type="ECO:0000313" key="5">
    <source>
        <dbReference type="EMBL" id="TGZ85463.1"/>
    </source>
</evidence>